<feature type="region of interest" description="Disordered" evidence="1">
    <location>
        <begin position="75"/>
        <end position="105"/>
    </location>
</feature>
<evidence type="ECO:0000313" key="2">
    <source>
        <dbReference type="EMBL" id="CDW84959.1"/>
    </source>
</evidence>
<dbReference type="Proteomes" id="UP000039865">
    <property type="component" value="Unassembled WGS sequence"/>
</dbReference>
<dbReference type="EMBL" id="CCKQ01013307">
    <property type="protein sequence ID" value="CDW84959.1"/>
    <property type="molecule type" value="Genomic_DNA"/>
</dbReference>
<accession>A0A078AS11</accession>
<protein>
    <submittedName>
        <fullName evidence="2">Uncharacterized protein</fullName>
    </submittedName>
</protein>
<keyword evidence="3" id="KW-1185">Reference proteome</keyword>
<feature type="compositionally biased region" description="Acidic residues" evidence="1">
    <location>
        <begin position="1"/>
        <end position="19"/>
    </location>
</feature>
<name>A0A078AS11_STYLE</name>
<evidence type="ECO:0000256" key="1">
    <source>
        <dbReference type="SAM" id="MobiDB-lite"/>
    </source>
</evidence>
<evidence type="ECO:0000313" key="3">
    <source>
        <dbReference type="Proteomes" id="UP000039865"/>
    </source>
</evidence>
<proteinExistence type="predicted"/>
<feature type="compositionally biased region" description="Polar residues" evidence="1">
    <location>
        <begin position="75"/>
        <end position="89"/>
    </location>
</feature>
<gene>
    <name evidence="2" type="primary">Contig14777.g15745</name>
    <name evidence="2" type="ORF">STYLEM_14028</name>
</gene>
<organism evidence="2 3">
    <name type="scientific">Stylonychia lemnae</name>
    <name type="common">Ciliate</name>
    <dbReference type="NCBI Taxonomy" id="5949"/>
    <lineage>
        <taxon>Eukaryota</taxon>
        <taxon>Sar</taxon>
        <taxon>Alveolata</taxon>
        <taxon>Ciliophora</taxon>
        <taxon>Intramacronucleata</taxon>
        <taxon>Spirotrichea</taxon>
        <taxon>Stichotrichia</taxon>
        <taxon>Sporadotrichida</taxon>
        <taxon>Oxytrichidae</taxon>
        <taxon>Stylonychinae</taxon>
        <taxon>Stylonychia</taxon>
    </lineage>
</organism>
<feature type="region of interest" description="Disordered" evidence="1">
    <location>
        <begin position="1"/>
        <end position="35"/>
    </location>
</feature>
<sequence>MVEDNEDELSGNNSEDEEHQENQIRQKAKGAQRVNNIELGDGDKYVFDPEVQDFAEVVTRFDQDFYHKLHEEVNQSIQQKGDLTTSDISRLQREQKTTNASKKRRYKCKRNQDFVTYLNSSKSLQC</sequence>
<dbReference type="AlphaFoldDB" id="A0A078AS11"/>
<dbReference type="InParanoid" id="A0A078AS11"/>
<reference evidence="2 3" key="1">
    <citation type="submission" date="2014-06" db="EMBL/GenBank/DDBJ databases">
        <authorList>
            <person name="Swart Estienne"/>
        </authorList>
    </citation>
    <scope>NUCLEOTIDE SEQUENCE [LARGE SCALE GENOMIC DNA]</scope>
    <source>
        <strain evidence="2 3">130c</strain>
    </source>
</reference>